<evidence type="ECO:0000313" key="2">
    <source>
        <dbReference type="Proteomes" id="UP000325081"/>
    </source>
</evidence>
<proteinExistence type="predicted"/>
<protein>
    <submittedName>
        <fullName evidence="1">Thiol:disulfide interchange protein DsbA</fullName>
    </submittedName>
</protein>
<dbReference type="OrthoDB" id="927596at2759"/>
<dbReference type="Proteomes" id="UP000325081">
    <property type="component" value="Unassembled WGS sequence"/>
</dbReference>
<dbReference type="Gene3D" id="3.40.395.10">
    <property type="entry name" value="Adenoviral Proteinase, Chain A"/>
    <property type="match status" value="1"/>
</dbReference>
<organism evidence="1 2">
    <name type="scientific">Striga asiatica</name>
    <name type="common">Asiatic witchweed</name>
    <name type="synonym">Buchnera asiatica</name>
    <dbReference type="NCBI Taxonomy" id="4170"/>
    <lineage>
        <taxon>Eukaryota</taxon>
        <taxon>Viridiplantae</taxon>
        <taxon>Streptophyta</taxon>
        <taxon>Embryophyta</taxon>
        <taxon>Tracheophyta</taxon>
        <taxon>Spermatophyta</taxon>
        <taxon>Magnoliopsida</taxon>
        <taxon>eudicotyledons</taxon>
        <taxon>Gunneridae</taxon>
        <taxon>Pentapetalae</taxon>
        <taxon>asterids</taxon>
        <taxon>lamiids</taxon>
        <taxon>Lamiales</taxon>
        <taxon>Orobanchaceae</taxon>
        <taxon>Buchnereae</taxon>
        <taxon>Striga</taxon>
    </lineage>
</organism>
<dbReference type="SUPFAM" id="SSF54001">
    <property type="entry name" value="Cysteine proteinases"/>
    <property type="match status" value="1"/>
</dbReference>
<reference evidence="2" key="1">
    <citation type="journal article" date="2019" name="Curr. Biol.">
        <title>Genome Sequence of Striga asiatica Provides Insight into the Evolution of Plant Parasitism.</title>
        <authorList>
            <person name="Yoshida S."/>
            <person name="Kim S."/>
            <person name="Wafula E.K."/>
            <person name="Tanskanen J."/>
            <person name="Kim Y.M."/>
            <person name="Honaas L."/>
            <person name="Yang Z."/>
            <person name="Spallek T."/>
            <person name="Conn C.E."/>
            <person name="Ichihashi Y."/>
            <person name="Cheong K."/>
            <person name="Cui S."/>
            <person name="Der J.P."/>
            <person name="Gundlach H."/>
            <person name="Jiao Y."/>
            <person name="Hori C."/>
            <person name="Ishida J.K."/>
            <person name="Kasahara H."/>
            <person name="Kiba T."/>
            <person name="Kim M.S."/>
            <person name="Koo N."/>
            <person name="Laohavisit A."/>
            <person name="Lee Y.H."/>
            <person name="Lumba S."/>
            <person name="McCourt P."/>
            <person name="Mortimer J.C."/>
            <person name="Mutuku J.M."/>
            <person name="Nomura T."/>
            <person name="Sasaki-Sekimoto Y."/>
            <person name="Seto Y."/>
            <person name="Wang Y."/>
            <person name="Wakatake T."/>
            <person name="Sakakibara H."/>
            <person name="Demura T."/>
            <person name="Yamaguchi S."/>
            <person name="Yoneyama K."/>
            <person name="Manabe R.I."/>
            <person name="Nelson D.C."/>
            <person name="Schulman A.H."/>
            <person name="Timko M.P."/>
            <person name="dePamphilis C.W."/>
            <person name="Choi D."/>
            <person name="Shirasu K."/>
        </authorList>
    </citation>
    <scope>NUCLEOTIDE SEQUENCE [LARGE SCALE GENOMIC DNA]</scope>
    <source>
        <strain evidence="2">cv. UVA1</strain>
    </source>
</reference>
<accession>A0A5A7RGJ1</accession>
<feature type="non-terminal residue" evidence="1">
    <location>
        <position position="149"/>
    </location>
</feature>
<dbReference type="InterPro" id="IPR038765">
    <property type="entry name" value="Papain-like_cys_pep_sf"/>
</dbReference>
<keyword evidence="2" id="KW-1185">Reference proteome</keyword>
<name>A0A5A7RGJ1_STRAF</name>
<comment type="caution">
    <text evidence="1">The sequence shown here is derived from an EMBL/GenBank/DDBJ whole genome shotgun (WGS) entry which is preliminary data.</text>
</comment>
<gene>
    <name evidence="1" type="ORF">STAS_34071</name>
</gene>
<sequence>MMHLGLLREEGTERKERPPAEVDLSWGIARKEFFDKLLNGEWLSCEHVDTARFHIREHAIEFPLLFREDFAILNLHFVSYLRMLFRERSKTQSFDKNYLKPLDNYARGINNDHWLALEIDLSGTCIYAYDSSTSVMRKPQFDKELKLIR</sequence>
<dbReference type="AlphaFoldDB" id="A0A5A7RGJ1"/>
<dbReference type="EMBL" id="BKCP01012625">
    <property type="protein sequence ID" value="GER56343.1"/>
    <property type="molecule type" value="Genomic_DNA"/>
</dbReference>
<evidence type="ECO:0000313" key="1">
    <source>
        <dbReference type="EMBL" id="GER56343.1"/>
    </source>
</evidence>